<keyword evidence="2" id="KW-0808">Transferase</keyword>
<evidence type="ECO:0000313" key="2">
    <source>
        <dbReference type="EMBL" id="TLK27884.1"/>
    </source>
</evidence>
<dbReference type="PANTHER" id="PTHR43861">
    <property type="entry name" value="TRANS-ACONITATE 2-METHYLTRANSFERASE-RELATED"/>
    <property type="match status" value="1"/>
</dbReference>
<dbReference type="Proteomes" id="UP000536909">
    <property type="component" value="Unassembled WGS sequence"/>
</dbReference>
<protein>
    <submittedName>
        <fullName evidence="2">Methyltransferase domain-containing protein</fullName>
    </submittedName>
    <submittedName>
        <fullName evidence="1">Trans-aconitate methyltransferase</fullName>
    </submittedName>
</protein>
<evidence type="ECO:0000313" key="1">
    <source>
        <dbReference type="EMBL" id="MBB5294259.1"/>
    </source>
</evidence>
<organism evidence="2 3">
    <name type="scientific">Deinococcus metallilatus</name>
    <dbReference type="NCBI Taxonomy" id="1211322"/>
    <lineage>
        <taxon>Bacteria</taxon>
        <taxon>Thermotogati</taxon>
        <taxon>Deinococcota</taxon>
        <taxon>Deinococci</taxon>
        <taxon>Deinococcales</taxon>
        <taxon>Deinococcaceae</taxon>
        <taxon>Deinococcus</taxon>
    </lineage>
</organism>
<keyword evidence="2" id="KW-0489">Methyltransferase</keyword>
<evidence type="ECO:0000313" key="4">
    <source>
        <dbReference type="Proteomes" id="UP000536909"/>
    </source>
</evidence>
<reference evidence="2 3" key="1">
    <citation type="submission" date="2019-04" db="EMBL/GenBank/DDBJ databases">
        <title>Deinococcus metalilatus MA1002 mutant No.5.</title>
        <authorList>
            <person name="Park W."/>
            <person name="Park C."/>
        </authorList>
    </citation>
    <scope>NUCLEOTIDE SEQUENCE [LARGE SCALE GENOMIC DNA]</scope>
    <source>
        <strain evidence="2 3">MA1002-m5</strain>
    </source>
</reference>
<dbReference type="Proteomes" id="UP000308000">
    <property type="component" value="Unassembled WGS sequence"/>
</dbReference>
<keyword evidence="4" id="KW-1185">Reference proteome</keyword>
<name>A0AAJ5F4R0_9DEIO</name>
<dbReference type="AlphaFoldDB" id="A0AAJ5F4R0"/>
<dbReference type="Gene3D" id="3.40.50.150">
    <property type="entry name" value="Vaccinia Virus protein VP39"/>
    <property type="match status" value="1"/>
</dbReference>
<evidence type="ECO:0000313" key="3">
    <source>
        <dbReference type="Proteomes" id="UP000308000"/>
    </source>
</evidence>
<reference evidence="1 4" key="2">
    <citation type="submission" date="2020-08" db="EMBL/GenBank/DDBJ databases">
        <title>Genomic Encyclopedia of Type Strains, Phase IV (KMG-IV): sequencing the most valuable type-strain genomes for metagenomic binning, comparative biology and taxonomic classification.</title>
        <authorList>
            <person name="Goeker M."/>
        </authorList>
    </citation>
    <scope>NUCLEOTIDE SEQUENCE [LARGE SCALE GENOMIC DNA]</scope>
    <source>
        <strain evidence="1 4">DSM 105434</strain>
    </source>
</reference>
<comment type="caution">
    <text evidence="2">The sequence shown here is derived from an EMBL/GenBank/DDBJ whole genome shotgun (WGS) entry which is preliminary data.</text>
</comment>
<dbReference type="PANTHER" id="PTHR43861:SF1">
    <property type="entry name" value="TRANS-ACONITATE 2-METHYLTRANSFERASE"/>
    <property type="match status" value="1"/>
</dbReference>
<accession>A0AAJ5F4R0</accession>
<dbReference type="CDD" id="cd02440">
    <property type="entry name" value="AdoMet_MTases"/>
    <property type="match status" value="1"/>
</dbReference>
<dbReference type="SUPFAM" id="SSF53335">
    <property type="entry name" value="S-adenosyl-L-methionine-dependent methyltransferases"/>
    <property type="match status" value="1"/>
</dbReference>
<dbReference type="EMBL" id="JACHFV010000003">
    <property type="protein sequence ID" value="MBB5294259.1"/>
    <property type="molecule type" value="Genomic_DNA"/>
</dbReference>
<gene>
    <name evidence="2" type="ORF">FCS05_08155</name>
    <name evidence="1" type="ORF">HNQ10_001073</name>
</gene>
<dbReference type="EMBL" id="VBRC01000005">
    <property type="protein sequence ID" value="TLK27884.1"/>
    <property type="molecule type" value="Genomic_DNA"/>
</dbReference>
<dbReference type="RefSeq" id="WP_129119325.1">
    <property type="nucleotide sequence ID" value="NZ_BSUI01000016.1"/>
</dbReference>
<sequence>MGNIHQQTPDHWKAEHYRDRHAFVFEASRDLVSGWLAPQAGESVLDLGCGTGELSAQIARSGARVTGVDASADMIAGARARHPGVTFEVQNAHQPTYRAEFDAVFSNAALHWMRPLPAVFSNLHAALRPGGRLTLEMGGAGNVLEVRKAVERALAELGLPALVHPWVFPSPGELATLLETAGFRVERLHRFDRPSVLGGADGFQAWLEGFGQGWLAPLTARERAVVVARAEALARPTLWNGQDWVADYVRLRALATRT</sequence>
<dbReference type="GO" id="GO:0008168">
    <property type="term" value="F:methyltransferase activity"/>
    <property type="evidence" value="ECO:0007669"/>
    <property type="project" value="UniProtKB-KW"/>
</dbReference>
<dbReference type="GO" id="GO:0032259">
    <property type="term" value="P:methylation"/>
    <property type="evidence" value="ECO:0007669"/>
    <property type="project" value="UniProtKB-KW"/>
</dbReference>
<dbReference type="InterPro" id="IPR029063">
    <property type="entry name" value="SAM-dependent_MTases_sf"/>
</dbReference>
<dbReference type="Pfam" id="PF13489">
    <property type="entry name" value="Methyltransf_23"/>
    <property type="match status" value="1"/>
</dbReference>
<proteinExistence type="predicted"/>